<dbReference type="EC" id="1.7.1.4" evidence="6"/>
<dbReference type="PROSITE" id="PS51296">
    <property type="entry name" value="RIESKE"/>
    <property type="match status" value="1"/>
</dbReference>
<dbReference type="EMBL" id="CP036276">
    <property type="protein sequence ID" value="QDU47186.1"/>
    <property type="molecule type" value="Genomic_DNA"/>
</dbReference>
<reference evidence="6 7" key="1">
    <citation type="submission" date="2019-02" db="EMBL/GenBank/DDBJ databases">
        <title>Deep-cultivation of Planctomycetes and their phenomic and genomic characterization uncovers novel biology.</title>
        <authorList>
            <person name="Wiegand S."/>
            <person name="Jogler M."/>
            <person name="Boedeker C."/>
            <person name="Pinto D."/>
            <person name="Vollmers J."/>
            <person name="Rivas-Marin E."/>
            <person name="Kohn T."/>
            <person name="Peeters S.H."/>
            <person name="Heuer A."/>
            <person name="Rast P."/>
            <person name="Oberbeckmann S."/>
            <person name="Bunk B."/>
            <person name="Jeske O."/>
            <person name="Meyerdierks A."/>
            <person name="Storesund J.E."/>
            <person name="Kallscheuer N."/>
            <person name="Luecker S."/>
            <person name="Lage O.M."/>
            <person name="Pohl T."/>
            <person name="Merkel B.J."/>
            <person name="Hornburger P."/>
            <person name="Mueller R.-W."/>
            <person name="Bruemmer F."/>
            <person name="Labrenz M."/>
            <person name="Spormann A.M."/>
            <person name="Op den Camp H."/>
            <person name="Overmann J."/>
            <person name="Amann R."/>
            <person name="Jetten M.S.M."/>
            <person name="Mascher T."/>
            <person name="Medema M.H."/>
            <person name="Devos D.P."/>
            <person name="Kaster A.-K."/>
            <person name="Ovreas L."/>
            <person name="Rohde M."/>
            <person name="Galperin M.Y."/>
            <person name="Jogler C."/>
        </authorList>
    </citation>
    <scope>NUCLEOTIDE SEQUENCE [LARGE SCALE GENOMIC DNA]</scope>
    <source>
        <strain evidence="6 7">Mal52</strain>
    </source>
</reference>
<keyword evidence="7" id="KW-1185">Reference proteome</keyword>
<dbReference type="GO" id="GO:0051537">
    <property type="term" value="F:2 iron, 2 sulfur cluster binding"/>
    <property type="evidence" value="ECO:0007669"/>
    <property type="project" value="UniProtKB-KW"/>
</dbReference>
<dbReference type="Proteomes" id="UP000319383">
    <property type="component" value="Chromosome"/>
</dbReference>
<evidence type="ECO:0000313" key="7">
    <source>
        <dbReference type="Proteomes" id="UP000319383"/>
    </source>
</evidence>
<evidence type="ECO:0000256" key="4">
    <source>
        <dbReference type="ARBA" id="ARBA00023014"/>
    </source>
</evidence>
<keyword evidence="2" id="KW-0479">Metal-binding</keyword>
<keyword evidence="4" id="KW-0411">Iron-sulfur</keyword>
<evidence type="ECO:0000256" key="2">
    <source>
        <dbReference type="ARBA" id="ARBA00022723"/>
    </source>
</evidence>
<dbReference type="RefSeq" id="WP_145379910.1">
    <property type="nucleotide sequence ID" value="NZ_CAXBED010000095.1"/>
</dbReference>
<proteinExistence type="predicted"/>
<evidence type="ECO:0000313" key="6">
    <source>
        <dbReference type="EMBL" id="QDU47186.1"/>
    </source>
</evidence>
<dbReference type="PANTHER" id="PTHR21496">
    <property type="entry name" value="FERREDOXIN-RELATED"/>
    <property type="match status" value="1"/>
</dbReference>
<feature type="domain" description="Rieske" evidence="5">
    <location>
        <begin position="5"/>
        <end position="101"/>
    </location>
</feature>
<evidence type="ECO:0000256" key="1">
    <source>
        <dbReference type="ARBA" id="ARBA00022714"/>
    </source>
</evidence>
<gene>
    <name evidence="6" type="primary">nasE</name>
    <name evidence="6" type="ORF">Mal52_57140</name>
</gene>
<dbReference type="SUPFAM" id="SSF50022">
    <property type="entry name" value="ISP domain"/>
    <property type="match status" value="1"/>
</dbReference>
<dbReference type="Pfam" id="PF00355">
    <property type="entry name" value="Rieske"/>
    <property type="match status" value="1"/>
</dbReference>
<name>A0A517ZXL8_9PLAN</name>
<dbReference type="AlphaFoldDB" id="A0A517ZXL8"/>
<sequence length="106" mass="11625">MAEFYTVARVGEIPEGEGRSFPIEGRMVAVFLLDGEYSAIDDICSHMGASLASGNVENGAVYCPWHAWRFCVKEGTWLDNPKSAIGQKCFEVRVVGEEIQVAVPVE</sequence>
<dbReference type="GO" id="GO:0046872">
    <property type="term" value="F:metal ion binding"/>
    <property type="evidence" value="ECO:0007669"/>
    <property type="project" value="UniProtKB-KW"/>
</dbReference>
<dbReference type="Gene3D" id="2.102.10.10">
    <property type="entry name" value="Rieske [2Fe-2S] iron-sulphur domain"/>
    <property type="match status" value="1"/>
</dbReference>
<keyword evidence="1" id="KW-0001">2Fe-2S</keyword>
<dbReference type="InterPro" id="IPR036922">
    <property type="entry name" value="Rieske_2Fe-2S_sf"/>
</dbReference>
<keyword evidence="3" id="KW-0408">Iron</keyword>
<keyword evidence="6" id="KW-0560">Oxidoreductase</keyword>
<organism evidence="6 7">
    <name type="scientific">Symmachiella dynata</name>
    <dbReference type="NCBI Taxonomy" id="2527995"/>
    <lineage>
        <taxon>Bacteria</taxon>
        <taxon>Pseudomonadati</taxon>
        <taxon>Planctomycetota</taxon>
        <taxon>Planctomycetia</taxon>
        <taxon>Planctomycetales</taxon>
        <taxon>Planctomycetaceae</taxon>
        <taxon>Symmachiella</taxon>
    </lineage>
</organism>
<accession>A0A517ZXL8</accession>
<evidence type="ECO:0000259" key="5">
    <source>
        <dbReference type="PROSITE" id="PS51296"/>
    </source>
</evidence>
<dbReference type="PANTHER" id="PTHR21496:SF23">
    <property type="entry name" value="3-PHENYLPROPIONATE_CINNAMIC ACID DIOXYGENASE FERREDOXIN SUBUNIT"/>
    <property type="match status" value="1"/>
</dbReference>
<dbReference type="OrthoDB" id="9795104at2"/>
<evidence type="ECO:0000256" key="3">
    <source>
        <dbReference type="ARBA" id="ARBA00023004"/>
    </source>
</evidence>
<protein>
    <submittedName>
        <fullName evidence="6">Assimilatory nitrite reductase [NAD(P)H] small subunit</fullName>
        <ecNumber evidence="6">1.7.1.4</ecNumber>
    </submittedName>
</protein>
<dbReference type="GO" id="GO:0008942">
    <property type="term" value="F:nitrite reductase [NAD(P)H] activity"/>
    <property type="evidence" value="ECO:0007669"/>
    <property type="project" value="UniProtKB-EC"/>
</dbReference>
<dbReference type="KEGG" id="sdyn:Mal52_57140"/>
<dbReference type="InterPro" id="IPR017941">
    <property type="entry name" value="Rieske_2Fe-2S"/>
</dbReference>